<protein>
    <submittedName>
        <fullName evidence="1">Uncharacterized protein</fullName>
    </submittedName>
</protein>
<reference evidence="2" key="1">
    <citation type="submission" date="2017-09" db="EMBL/GenBank/DDBJ databases">
        <title>Depth-based differentiation of microbial function through sediment-hosted aquifers and enrichment of novel symbionts in the deep terrestrial subsurface.</title>
        <authorList>
            <person name="Probst A.J."/>
            <person name="Ladd B."/>
            <person name="Jarett J.K."/>
            <person name="Geller-Mcgrath D.E."/>
            <person name="Sieber C.M.K."/>
            <person name="Emerson J.B."/>
            <person name="Anantharaman K."/>
            <person name="Thomas B.C."/>
            <person name="Malmstrom R."/>
            <person name="Stieglmeier M."/>
            <person name="Klingl A."/>
            <person name="Woyke T."/>
            <person name="Ryan C.M."/>
            <person name="Banfield J.F."/>
        </authorList>
    </citation>
    <scope>NUCLEOTIDE SEQUENCE [LARGE SCALE GENOMIC DNA]</scope>
</reference>
<sequence length="76" mass="8652">MKEKIKSEVLFFSGNGNHALGASILRKFSEFVGVDYNFQHINFADFSDREPDTLSPIIKTSPARPLFFTRVCTPRN</sequence>
<organism evidence="1 2">
    <name type="scientific">Candidatus Falkowbacteria bacterium CG10_big_fil_rev_8_21_14_0_10_39_9</name>
    <dbReference type="NCBI Taxonomy" id="1974566"/>
    <lineage>
        <taxon>Bacteria</taxon>
        <taxon>Candidatus Falkowiibacteriota</taxon>
    </lineage>
</organism>
<proteinExistence type="predicted"/>
<dbReference type="EMBL" id="PFAQ01000053">
    <property type="protein sequence ID" value="PIT94368.1"/>
    <property type="molecule type" value="Genomic_DNA"/>
</dbReference>
<accession>A0A2M6WNI5</accession>
<comment type="caution">
    <text evidence="1">The sequence shown here is derived from an EMBL/GenBank/DDBJ whole genome shotgun (WGS) entry which is preliminary data.</text>
</comment>
<dbReference type="Proteomes" id="UP000228900">
    <property type="component" value="Unassembled WGS sequence"/>
</dbReference>
<evidence type="ECO:0000313" key="1">
    <source>
        <dbReference type="EMBL" id="PIT94368.1"/>
    </source>
</evidence>
<gene>
    <name evidence="1" type="ORF">COT98_03900</name>
</gene>
<dbReference type="AlphaFoldDB" id="A0A2M6WNI5"/>
<name>A0A2M6WNI5_9BACT</name>
<evidence type="ECO:0000313" key="2">
    <source>
        <dbReference type="Proteomes" id="UP000228900"/>
    </source>
</evidence>